<gene>
    <name evidence="1" type="ORF">COV30_00570</name>
</gene>
<dbReference type="Proteomes" id="UP000230208">
    <property type="component" value="Unassembled WGS sequence"/>
</dbReference>
<dbReference type="SUPFAM" id="SSF56112">
    <property type="entry name" value="Protein kinase-like (PK-like)"/>
    <property type="match status" value="1"/>
</dbReference>
<accession>A0A2H0R6A4</accession>
<dbReference type="AlphaFoldDB" id="A0A2H0R6A4"/>
<feature type="non-terminal residue" evidence="1">
    <location>
        <position position="1"/>
    </location>
</feature>
<evidence type="ECO:0000313" key="2">
    <source>
        <dbReference type="Proteomes" id="UP000230208"/>
    </source>
</evidence>
<protein>
    <recommendedName>
        <fullName evidence="3">Aminoglycoside phosphotransferase domain-containing protein</fullName>
    </recommendedName>
</protein>
<evidence type="ECO:0000313" key="1">
    <source>
        <dbReference type="EMBL" id="PIR42052.1"/>
    </source>
</evidence>
<evidence type="ECO:0008006" key="3">
    <source>
        <dbReference type="Google" id="ProtNLM"/>
    </source>
</evidence>
<dbReference type="Gene3D" id="3.90.1200.10">
    <property type="match status" value="1"/>
</dbReference>
<reference evidence="1 2" key="1">
    <citation type="submission" date="2017-09" db="EMBL/GenBank/DDBJ databases">
        <title>Depth-based differentiation of microbial function through sediment-hosted aquifers and enrichment of novel symbionts in the deep terrestrial subsurface.</title>
        <authorList>
            <person name="Probst A.J."/>
            <person name="Ladd B."/>
            <person name="Jarett J.K."/>
            <person name="Geller-Mcgrath D.E."/>
            <person name="Sieber C.M."/>
            <person name="Emerson J.B."/>
            <person name="Anantharaman K."/>
            <person name="Thomas B.C."/>
            <person name="Malmstrom R."/>
            <person name="Stieglmeier M."/>
            <person name="Klingl A."/>
            <person name="Woyke T."/>
            <person name="Ryan C.M."/>
            <person name="Banfield J.F."/>
        </authorList>
    </citation>
    <scope>NUCLEOTIDE SEQUENCE [LARGE SCALE GENOMIC DNA]</scope>
    <source>
        <strain evidence="1">CG10_big_fil_rev_8_21_14_0_10_37_15</strain>
    </source>
</reference>
<name>A0A2H0R6A4_9BACT</name>
<sequence>EKEKAVCLLDLDTLGRGKIATDIADAARTWCNKADEGDVKNSKFDLKIFENMMRGYLDTAKFATRGEIKQIPEAIQKVILVLSTRFLTDAFEEKYFRLNSEQYKNLYEQNKTKSFAQMVLYRDFLKKKESVDKIIKNLF</sequence>
<comment type="caution">
    <text evidence="1">The sequence shown here is derived from an EMBL/GenBank/DDBJ whole genome shotgun (WGS) entry which is preliminary data.</text>
</comment>
<dbReference type="EMBL" id="PCXP01000007">
    <property type="protein sequence ID" value="PIR42052.1"/>
    <property type="molecule type" value="Genomic_DNA"/>
</dbReference>
<dbReference type="InterPro" id="IPR011009">
    <property type="entry name" value="Kinase-like_dom_sf"/>
</dbReference>
<proteinExistence type="predicted"/>
<organism evidence="1 2">
    <name type="scientific">Candidatus Yanofskybacteria bacterium CG10_big_fil_rev_8_21_14_0_10_37_15</name>
    <dbReference type="NCBI Taxonomy" id="1975097"/>
    <lineage>
        <taxon>Bacteria</taxon>
        <taxon>Candidatus Yanofskyibacteriota</taxon>
    </lineage>
</organism>